<dbReference type="GO" id="GO:0030246">
    <property type="term" value="F:carbohydrate binding"/>
    <property type="evidence" value="ECO:0007669"/>
    <property type="project" value="InterPro"/>
</dbReference>
<dbReference type="SUPFAM" id="SSF49384">
    <property type="entry name" value="Carbohydrate-binding domain"/>
    <property type="match status" value="1"/>
</dbReference>
<feature type="region of interest" description="Disordered" evidence="1">
    <location>
        <begin position="160"/>
        <end position="201"/>
    </location>
</feature>
<protein>
    <submittedName>
        <fullName evidence="4">LPXTG cell wall anchor domain-containing protein</fullName>
    </submittedName>
</protein>
<dbReference type="NCBIfam" id="TIGR01167">
    <property type="entry name" value="LPXTG_anchor"/>
    <property type="match status" value="1"/>
</dbReference>
<comment type="caution">
    <text evidence="4">The sequence shown here is derived from an EMBL/GenBank/DDBJ whole genome shotgun (WGS) entry which is preliminary data.</text>
</comment>
<sequence>MKWNRKKGLTLAAFLMAFSLAAGIPSEAAENYRIGIGKDQTVTADQTVLLDITVAAPGGTFNTADLTFSYEKDYLTFDQKASTGLDDYTVQEENGKLRLLKYGEKQQDGKVFQLAFHTEKAGTTKVTIDSAQMDVESQAITRDAPEAEKDPAQATLTIEAKAKPGKKHHHSSSKTEETATSGSNTAAAAASTPQNLQSAKTGDQGPMLWIVLAAVAMIGCIWVLTRKRRRHE</sequence>
<evidence type="ECO:0000313" key="5">
    <source>
        <dbReference type="Proteomes" id="UP001198220"/>
    </source>
</evidence>
<feature type="signal peptide" evidence="3">
    <location>
        <begin position="1"/>
        <end position="28"/>
    </location>
</feature>
<evidence type="ECO:0000313" key="4">
    <source>
        <dbReference type="EMBL" id="MCC2127824.1"/>
    </source>
</evidence>
<dbReference type="Proteomes" id="UP001198220">
    <property type="component" value="Unassembled WGS sequence"/>
</dbReference>
<feature type="compositionally biased region" description="Low complexity" evidence="1">
    <location>
        <begin position="178"/>
        <end position="192"/>
    </location>
</feature>
<proteinExistence type="predicted"/>
<feature type="transmembrane region" description="Helical" evidence="2">
    <location>
        <begin position="207"/>
        <end position="225"/>
    </location>
</feature>
<keyword evidence="2" id="KW-0812">Transmembrane</keyword>
<keyword evidence="2" id="KW-0472">Membrane</keyword>
<evidence type="ECO:0000256" key="3">
    <source>
        <dbReference type="SAM" id="SignalP"/>
    </source>
</evidence>
<evidence type="ECO:0000256" key="1">
    <source>
        <dbReference type="SAM" id="MobiDB-lite"/>
    </source>
</evidence>
<evidence type="ECO:0000256" key="2">
    <source>
        <dbReference type="SAM" id="Phobius"/>
    </source>
</evidence>
<dbReference type="InterPro" id="IPR008965">
    <property type="entry name" value="CBM2/CBM3_carb-bd_dom_sf"/>
</dbReference>
<keyword evidence="5" id="KW-1185">Reference proteome</keyword>
<feature type="chain" id="PRO_5042083811" evidence="3">
    <location>
        <begin position="29"/>
        <end position="232"/>
    </location>
</feature>
<dbReference type="EMBL" id="JAJEPS010000034">
    <property type="protein sequence ID" value="MCC2127824.1"/>
    <property type="molecule type" value="Genomic_DNA"/>
</dbReference>
<keyword evidence="2" id="KW-1133">Transmembrane helix</keyword>
<reference evidence="4 5" key="1">
    <citation type="submission" date="2021-10" db="EMBL/GenBank/DDBJ databases">
        <title>Anaerobic single-cell dispensing facilitates the cultivation of human gut bacteria.</title>
        <authorList>
            <person name="Afrizal A."/>
        </authorList>
    </citation>
    <scope>NUCLEOTIDE SEQUENCE [LARGE SCALE GENOMIC DNA]</scope>
    <source>
        <strain evidence="4 5">CLA-AA-H276</strain>
    </source>
</reference>
<feature type="compositionally biased region" description="Basic residues" evidence="1">
    <location>
        <begin position="163"/>
        <end position="172"/>
    </location>
</feature>
<dbReference type="AlphaFoldDB" id="A0AAE3A937"/>
<gene>
    <name evidence="4" type="ORF">LKD36_16930</name>
</gene>
<name>A0AAE3A937_9FIRM</name>
<dbReference type="RefSeq" id="WP_118771495.1">
    <property type="nucleotide sequence ID" value="NZ_JAJEPS010000034.1"/>
</dbReference>
<accession>A0AAE3A937</accession>
<keyword evidence="3" id="KW-0732">Signal</keyword>
<organism evidence="4 5">
    <name type="scientific">Hominiventricola filiformis</name>
    <dbReference type="NCBI Taxonomy" id="2885352"/>
    <lineage>
        <taxon>Bacteria</taxon>
        <taxon>Bacillati</taxon>
        <taxon>Bacillota</taxon>
        <taxon>Clostridia</taxon>
        <taxon>Lachnospirales</taxon>
        <taxon>Lachnospiraceae</taxon>
        <taxon>Hominiventricola</taxon>
    </lineage>
</organism>